<evidence type="ECO:0000313" key="6">
    <source>
        <dbReference type="Proteomes" id="UP000464954"/>
    </source>
</evidence>
<dbReference type="NCBIfam" id="TIGR00621">
    <property type="entry name" value="ssb"/>
    <property type="match status" value="1"/>
</dbReference>
<dbReference type="GO" id="GO:0006260">
    <property type="term" value="P:DNA replication"/>
    <property type="evidence" value="ECO:0007669"/>
    <property type="project" value="UniProtKB-UniRule"/>
</dbReference>
<dbReference type="GO" id="GO:0003697">
    <property type="term" value="F:single-stranded DNA binding"/>
    <property type="evidence" value="ECO:0007669"/>
    <property type="project" value="UniProtKB-UniRule"/>
</dbReference>
<reference evidence="5 6" key="1">
    <citation type="submission" date="2020-01" db="EMBL/GenBank/DDBJ databases">
        <title>Ponticoccus aerotolerans gen. nov., sp. nov., an anaerobic bacterium and proposal of Ponticoccusceae fam. nov., Ponticoccusles ord. nov. and Ponticoccuse classis nov. in the phylum Kiritimatiellaeota.</title>
        <authorList>
            <person name="Zhou L.Y."/>
            <person name="Du Z.J."/>
        </authorList>
    </citation>
    <scope>NUCLEOTIDE SEQUENCE [LARGE SCALE GENOMIC DNA]</scope>
    <source>
        <strain evidence="5 6">S-5007</strain>
    </source>
</reference>
<dbReference type="KEGG" id="taer:GT409_03265"/>
<evidence type="ECO:0000256" key="4">
    <source>
        <dbReference type="SAM" id="MobiDB-lite"/>
    </source>
</evidence>
<dbReference type="GO" id="GO:0009295">
    <property type="term" value="C:nucleoid"/>
    <property type="evidence" value="ECO:0007669"/>
    <property type="project" value="TreeGrafter"/>
</dbReference>
<dbReference type="RefSeq" id="WP_160626907.1">
    <property type="nucleotide sequence ID" value="NZ_CP047593.1"/>
</dbReference>
<dbReference type="GO" id="GO:0006281">
    <property type="term" value="P:DNA repair"/>
    <property type="evidence" value="ECO:0007669"/>
    <property type="project" value="UniProtKB-UniRule"/>
</dbReference>
<dbReference type="PANTHER" id="PTHR10302:SF27">
    <property type="entry name" value="SINGLE-STRANDED DNA-BINDING PROTEIN"/>
    <property type="match status" value="1"/>
</dbReference>
<evidence type="ECO:0000256" key="3">
    <source>
        <dbReference type="PIRNR" id="PIRNR002070"/>
    </source>
</evidence>
<dbReference type="PANTHER" id="PTHR10302">
    <property type="entry name" value="SINGLE-STRANDED DNA-BINDING PROTEIN"/>
    <property type="match status" value="1"/>
</dbReference>
<comment type="function">
    <text evidence="2">Plays an important role in DNA replication, recombination and repair. Binds to ssDNA and to an array of partner proteins to recruit them to their sites of action during DNA metabolism.</text>
</comment>
<feature type="short sequence motif" description="Important for interaction with partner proteins" evidence="2">
    <location>
        <begin position="136"/>
        <end position="141"/>
    </location>
</feature>
<evidence type="ECO:0000313" key="5">
    <source>
        <dbReference type="EMBL" id="QHI68513.1"/>
    </source>
</evidence>
<name>A0A6P1M680_9BACT</name>
<dbReference type="InterPro" id="IPR012340">
    <property type="entry name" value="NA-bd_OB-fold"/>
</dbReference>
<proteinExistence type="inferred from homology"/>
<gene>
    <name evidence="5" type="primary">ssb</name>
    <name evidence="5" type="ORF">GT409_03265</name>
</gene>
<keyword evidence="2" id="KW-0235">DNA replication</keyword>
<accession>A0A6P1M680</accession>
<dbReference type="EMBL" id="CP047593">
    <property type="protein sequence ID" value="QHI68513.1"/>
    <property type="molecule type" value="Genomic_DNA"/>
</dbReference>
<dbReference type="PROSITE" id="PS50935">
    <property type="entry name" value="SSB"/>
    <property type="match status" value="1"/>
</dbReference>
<keyword evidence="2" id="KW-0233">DNA recombination</keyword>
<keyword evidence="6" id="KW-1185">Reference proteome</keyword>
<evidence type="ECO:0000256" key="1">
    <source>
        <dbReference type="ARBA" id="ARBA00023125"/>
    </source>
</evidence>
<keyword evidence="2" id="KW-0234">DNA repair</keyword>
<dbReference type="Pfam" id="PF00436">
    <property type="entry name" value="SSB"/>
    <property type="match status" value="1"/>
</dbReference>
<evidence type="ECO:0000256" key="2">
    <source>
        <dbReference type="HAMAP-Rule" id="MF_00984"/>
    </source>
</evidence>
<protein>
    <recommendedName>
        <fullName evidence="2 3">Single-stranded DNA-binding protein</fullName>
        <shortName evidence="2">SSB</shortName>
    </recommendedName>
</protein>
<dbReference type="Proteomes" id="UP000464954">
    <property type="component" value="Chromosome"/>
</dbReference>
<dbReference type="InterPro" id="IPR011344">
    <property type="entry name" value="ssDNA-bd"/>
</dbReference>
<keyword evidence="1 2" id="KW-0238">DNA-binding</keyword>
<dbReference type="SUPFAM" id="SSF50249">
    <property type="entry name" value="Nucleic acid-binding proteins"/>
    <property type="match status" value="1"/>
</dbReference>
<dbReference type="PIRSF" id="PIRSF002070">
    <property type="entry name" value="SSB"/>
    <property type="match status" value="1"/>
</dbReference>
<keyword evidence="2" id="KW-0227">DNA damage</keyword>
<dbReference type="AlphaFoldDB" id="A0A6P1M680"/>
<dbReference type="InterPro" id="IPR000424">
    <property type="entry name" value="Primosome_PriB/ssb"/>
</dbReference>
<comment type="subunit">
    <text evidence="2">Homotetramer.</text>
</comment>
<feature type="compositionally biased region" description="Low complexity" evidence="4">
    <location>
        <begin position="116"/>
        <end position="132"/>
    </location>
</feature>
<dbReference type="HAMAP" id="MF_00984">
    <property type="entry name" value="SSB"/>
    <property type="match status" value="1"/>
</dbReference>
<dbReference type="Gene3D" id="2.40.50.140">
    <property type="entry name" value="Nucleic acid-binding proteins"/>
    <property type="match status" value="1"/>
</dbReference>
<organism evidence="5 6">
    <name type="scientific">Tichowtungia aerotolerans</name>
    <dbReference type="NCBI Taxonomy" id="2697043"/>
    <lineage>
        <taxon>Bacteria</taxon>
        <taxon>Pseudomonadati</taxon>
        <taxon>Kiritimatiellota</taxon>
        <taxon>Tichowtungiia</taxon>
        <taxon>Tichowtungiales</taxon>
        <taxon>Tichowtungiaceae</taxon>
        <taxon>Tichowtungia</taxon>
    </lineage>
</organism>
<sequence length="141" mass="15456">MSTLNRVFLMGNLTRDPEVRYTPSGTAVGDLGLAVNESYKNKAGETVESTVFVDVEVWARQAETCAEYLYKGSPVFVEGRLKLDQWENQQGEKRSKLRVRADRVQFLGAPKRDGASDAPSSAPSAPQEASTPTGDDDDIPF</sequence>
<feature type="region of interest" description="Disordered" evidence="4">
    <location>
        <begin position="107"/>
        <end position="141"/>
    </location>
</feature>
<comment type="caution">
    <text evidence="2">Lacks conserved residue(s) required for the propagation of feature annotation.</text>
</comment>
<dbReference type="CDD" id="cd04496">
    <property type="entry name" value="SSB_OBF"/>
    <property type="match status" value="1"/>
</dbReference>
<dbReference type="GO" id="GO:0006310">
    <property type="term" value="P:DNA recombination"/>
    <property type="evidence" value="ECO:0007669"/>
    <property type="project" value="UniProtKB-UniRule"/>
</dbReference>